<feature type="region of interest" description="Disordered" evidence="1">
    <location>
        <begin position="52"/>
        <end position="71"/>
    </location>
</feature>
<evidence type="ECO:0000256" key="1">
    <source>
        <dbReference type="SAM" id="MobiDB-lite"/>
    </source>
</evidence>
<dbReference type="EMBL" id="CM035439">
    <property type="protein sequence ID" value="KAH7283354.1"/>
    <property type="molecule type" value="Genomic_DNA"/>
</dbReference>
<reference evidence="2" key="1">
    <citation type="submission" date="2021-08" db="EMBL/GenBank/DDBJ databases">
        <title>WGS assembly of Ceratopteris richardii.</title>
        <authorList>
            <person name="Marchant D.B."/>
            <person name="Chen G."/>
            <person name="Jenkins J."/>
            <person name="Shu S."/>
            <person name="Leebens-Mack J."/>
            <person name="Grimwood J."/>
            <person name="Schmutz J."/>
            <person name="Soltis P."/>
            <person name="Soltis D."/>
            <person name="Chen Z.-H."/>
        </authorList>
    </citation>
    <scope>NUCLEOTIDE SEQUENCE</scope>
    <source>
        <strain evidence="2">Whitten #5841</strain>
        <tissue evidence="2">Leaf</tissue>
    </source>
</reference>
<evidence type="ECO:0000313" key="2">
    <source>
        <dbReference type="EMBL" id="KAH7283354.1"/>
    </source>
</evidence>
<evidence type="ECO:0000313" key="3">
    <source>
        <dbReference type="Proteomes" id="UP000825935"/>
    </source>
</evidence>
<accession>A0A8T2QIA7</accession>
<gene>
    <name evidence="2" type="ORF">KP509_34G002800</name>
</gene>
<comment type="caution">
    <text evidence="2">The sequence shown here is derived from an EMBL/GenBank/DDBJ whole genome shotgun (WGS) entry which is preliminary data.</text>
</comment>
<sequence>MIEARHFHGHNLSGDRPGIIGIMRMHYPPLFRSQKSLSLSLSLSLSHYREQRSLDDRAEDRDPHFGEPVPTRERFRRPMHAMTWKYWKYGDVRSAPLSISMCRAFRASPLCLTHRCIISYIHSRHLQGYDTTHLPLPMHIIFVSHLLSI</sequence>
<organism evidence="2 3">
    <name type="scientific">Ceratopteris richardii</name>
    <name type="common">Triangle waterfern</name>
    <dbReference type="NCBI Taxonomy" id="49495"/>
    <lineage>
        <taxon>Eukaryota</taxon>
        <taxon>Viridiplantae</taxon>
        <taxon>Streptophyta</taxon>
        <taxon>Embryophyta</taxon>
        <taxon>Tracheophyta</taxon>
        <taxon>Polypodiopsida</taxon>
        <taxon>Polypodiidae</taxon>
        <taxon>Polypodiales</taxon>
        <taxon>Pteridineae</taxon>
        <taxon>Pteridaceae</taxon>
        <taxon>Parkerioideae</taxon>
        <taxon>Ceratopteris</taxon>
    </lineage>
</organism>
<dbReference type="AlphaFoldDB" id="A0A8T2QIA7"/>
<protein>
    <submittedName>
        <fullName evidence="2">Uncharacterized protein</fullName>
    </submittedName>
</protein>
<keyword evidence="3" id="KW-1185">Reference proteome</keyword>
<dbReference type="Proteomes" id="UP000825935">
    <property type="component" value="Chromosome 34"/>
</dbReference>
<name>A0A8T2QIA7_CERRI</name>
<proteinExistence type="predicted"/>